<dbReference type="AlphaFoldDB" id="A0AAE6R9X4"/>
<dbReference type="Proteomes" id="UP000464593">
    <property type="component" value="Chromosome"/>
</dbReference>
<protein>
    <submittedName>
        <fullName evidence="1">Porin</fullName>
    </submittedName>
</protein>
<evidence type="ECO:0000313" key="1">
    <source>
        <dbReference type="EMBL" id="QHB26506.1"/>
    </source>
</evidence>
<sequence>MGDFTLQKMASMILPARARTFGDGVRRDYIPMDVPGYDPATCFVMITPRVYAGYAQPGYPDTWGYLPTYKNLGGTLIGIYTYVNFRQPTNVGSNYRDKWVEHTVECVVEAVRAI</sequence>
<reference evidence="1 2" key="1">
    <citation type="submission" date="2019-05" db="EMBL/GenBank/DDBJ databases">
        <title>Complete genome sequence of Pseudomonas Pseudomonas resinovorans.</title>
        <authorList>
            <person name="Chen H.-P."/>
        </authorList>
    </citation>
    <scope>NUCLEOTIDE SEQUENCE [LARGE SCALE GENOMIC DNA]</scope>
    <source>
        <strain evidence="1 2">TCU-CK1</strain>
    </source>
</reference>
<proteinExistence type="predicted"/>
<evidence type="ECO:0000313" key="2">
    <source>
        <dbReference type="Proteomes" id="UP000464593"/>
    </source>
</evidence>
<name>A0AAE6R9X4_9PSED</name>
<dbReference type="EMBL" id="CP040324">
    <property type="protein sequence ID" value="QHB26506.1"/>
    <property type="molecule type" value="Genomic_DNA"/>
</dbReference>
<gene>
    <name evidence="1" type="ORF">TCK1_1160</name>
</gene>
<organism evidence="1 2">
    <name type="scientific">Pseudomonas monteilii</name>
    <dbReference type="NCBI Taxonomy" id="76759"/>
    <lineage>
        <taxon>Bacteria</taxon>
        <taxon>Pseudomonadati</taxon>
        <taxon>Pseudomonadota</taxon>
        <taxon>Gammaproteobacteria</taxon>
        <taxon>Pseudomonadales</taxon>
        <taxon>Pseudomonadaceae</taxon>
        <taxon>Pseudomonas</taxon>
    </lineage>
</organism>
<accession>A0AAE6R9X4</accession>